<keyword evidence="2" id="KW-0472">Membrane</keyword>
<keyword evidence="2" id="KW-0812">Transmembrane</keyword>
<feature type="transmembrane region" description="Helical" evidence="2">
    <location>
        <begin position="89"/>
        <end position="121"/>
    </location>
</feature>
<sequence>MQAFQFLFSTVIGALSVIFILRMWFQYCQVDFYNPISQSLAKFTNPVIKPLSKFIPTVKHVNLAALFVVFALGFIKVPLLSMSFMPSEILAYVLIGVLHILSVAGETLLYVLFFAAILSWFNRAPNPLQYILYQLTEPVLKPIRRILPNTGMIDFSPMVLAFILLFINQLFNQYVPYWFLA</sequence>
<feature type="transmembrane region" description="Helical" evidence="2">
    <location>
        <begin position="151"/>
        <end position="171"/>
    </location>
</feature>
<keyword evidence="2" id="KW-1133">Transmembrane helix</keyword>
<dbReference type="GO" id="GO:0016020">
    <property type="term" value="C:membrane"/>
    <property type="evidence" value="ECO:0007669"/>
    <property type="project" value="InterPro"/>
</dbReference>
<evidence type="ECO:0000256" key="1">
    <source>
        <dbReference type="ARBA" id="ARBA00010894"/>
    </source>
</evidence>
<reference evidence="3 4" key="1">
    <citation type="submission" date="2018-12" db="EMBL/GenBank/DDBJ databases">
        <authorList>
            <consortium name="Pathogen Informatics"/>
        </authorList>
    </citation>
    <scope>NUCLEOTIDE SEQUENCE [LARGE SCALE GENOMIC DNA]</scope>
    <source>
        <strain evidence="3 4">NCTC12871</strain>
    </source>
</reference>
<dbReference type="AlphaFoldDB" id="A0A448TSV9"/>
<dbReference type="PANTHER" id="PTHR33219">
    <property type="entry name" value="YLMG HOMOLOG PROTEIN 2, CHLOROPLASTIC"/>
    <property type="match status" value="1"/>
</dbReference>
<proteinExistence type="inferred from homology"/>
<gene>
    <name evidence="3" type="ORF">NCTC12871_00435</name>
</gene>
<name>A0A448TSV9_9PAST</name>
<evidence type="ECO:0000256" key="2">
    <source>
        <dbReference type="SAM" id="Phobius"/>
    </source>
</evidence>
<dbReference type="EMBL" id="LR134510">
    <property type="protein sequence ID" value="VEJ09006.1"/>
    <property type="molecule type" value="Genomic_DNA"/>
</dbReference>
<organism evidence="3 4">
    <name type="scientific">Actinobacillus delphinicola</name>
    <dbReference type="NCBI Taxonomy" id="51161"/>
    <lineage>
        <taxon>Bacteria</taxon>
        <taxon>Pseudomonadati</taxon>
        <taxon>Pseudomonadota</taxon>
        <taxon>Gammaproteobacteria</taxon>
        <taxon>Pasteurellales</taxon>
        <taxon>Pasteurellaceae</taxon>
        <taxon>Actinobacillus</taxon>
    </lineage>
</organism>
<dbReference type="PANTHER" id="PTHR33219:SF14">
    <property type="entry name" value="PROTEIN COFACTOR ASSEMBLY OF COMPLEX C SUBUNIT B CCB3, CHLOROPLASTIC-RELATED"/>
    <property type="match status" value="1"/>
</dbReference>
<feature type="transmembrane region" description="Helical" evidence="2">
    <location>
        <begin position="6"/>
        <end position="25"/>
    </location>
</feature>
<evidence type="ECO:0000313" key="3">
    <source>
        <dbReference type="EMBL" id="VEJ09006.1"/>
    </source>
</evidence>
<dbReference type="OrthoDB" id="9806665at2"/>
<dbReference type="RefSeq" id="WP_126598568.1">
    <property type="nucleotide sequence ID" value="NZ_LR134510.1"/>
</dbReference>
<dbReference type="KEGG" id="adp:NCTC12871_00435"/>
<accession>A0A448TSV9</accession>
<evidence type="ECO:0000313" key="4">
    <source>
        <dbReference type="Proteomes" id="UP000279799"/>
    </source>
</evidence>
<dbReference type="Proteomes" id="UP000279799">
    <property type="component" value="Chromosome"/>
</dbReference>
<dbReference type="Pfam" id="PF02325">
    <property type="entry name" value="CCB3_YggT"/>
    <property type="match status" value="2"/>
</dbReference>
<dbReference type="InterPro" id="IPR003425">
    <property type="entry name" value="CCB3/YggT"/>
</dbReference>
<protein>
    <submittedName>
        <fullName evidence="3">Integral membrane protein</fullName>
    </submittedName>
</protein>
<feature type="transmembrane region" description="Helical" evidence="2">
    <location>
        <begin position="61"/>
        <end position="83"/>
    </location>
</feature>
<keyword evidence="4" id="KW-1185">Reference proteome</keyword>
<comment type="similarity">
    <text evidence="1">Belongs to the YggT family.</text>
</comment>